<organism evidence="5 6">
    <name type="scientific">Methylocella silvestris (strain DSM 15510 / CIP 108128 / LMG 27833 / NCIMB 13906 / BL2)</name>
    <dbReference type="NCBI Taxonomy" id="395965"/>
    <lineage>
        <taxon>Bacteria</taxon>
        <taxon>Pseudomonadati</taxon>
        <taxon>Pseudomonadota</taxon>
        <taxon>Alphaproteobacteria</taxon>
        <taxon>Hyphomicrobiales</taxon>
        <taxon>Beijerinckiaceae</taxon>
        <taxon>Methylocella</taxon>
    </lineage>
</organism>
<evidence type="ECO:0000313" key="6">
    <source>
        <dbReference type="Proteomes" id="UP000002257"/>
    </source>
</evidence>
<dbReference type="InterPro" id="IPR008930">
    <property type="entry name" value="Terpenoid_cyclase/PrenylTrfase"/>
</dbReference>
<dbReference type="InterPro" id="IPR011625">
    <property type="entry name" value="A2M_N_BRD"/>
</dbReference>
<dbReference type="Gene3D" id="2.60.40.3710">
    <property type="match status" value="1"/>
</dbReference>
<dbReference type="SMART" id="SM01419">
    <property type="entry name" value="Thiol-ester_cl"/>
    <property type="match status" value="1"/>
</dbReference>
<name>B8ENY3_METSB</name>
<dbReference type="PANTHER" id="PTHR40094">
    <property type="entry name" value="ALPHA-2-MACROGLOBULIN HOMOLOG"/>
    <property type="match status" value="1"/>
</dbReference>
<accession>B8ENY3</accession>
<dbReference type="STRING" id="395965.Msil_0241"/>
<dbReference type="InterPro" id="IPR047565">
    <property type="entry name" value="Alpha-macroglob_thiol-ester_cl"/>
</dbReference>
<dbReference type="PANTHER" id="PTHR40094:SF1">
    <property type="entry name" value="UBIQUITIN DOMAIN-CONTAINING PROTEIN"/>
    <property type="match status" value="1"/>
</dbReference>
<sequence>MKHLALACAFLLAAACLSFAPHPARAESAPQFDILERADGARIVPERFLRSWDPVTLFFKSDAGPQGGGPEDAPAQFVKMTPDIPGAWQWLGPRALQFRPSAAWRPLEPVIFEADGASTRLIPLLPEPASTNPAAESEPIAELDHIVLTFAGPVDLAALTRLTSIELRPAPGLAGGDGQFLAAQDFTILPLEGAKKDAGRSYLVRLKNAVPDGRVAILRLKLSNEPGLDEPSFELRLQSAAPFTVTGASCGEGLERANLDGLLHCAPSNGDDEPRARSLSIGFSAAPEPLDIAKARDALRISPPVESLKVEPDGAHLKISGQFLADTIYELTVAPGTLADDRKRQLAGAPFLQRFAFAPARASLAFDVRQGIVERFGPQLIPMRGAGFDKVDLRIYAINPLSRDFWPFPTEGVDTDDSKEPPLPGNAPERWSKDEDADADAIAQRIRALGSPAVSELAALPIRRQGAGAKFGLDLKPFFERIKGAGEAGAYLVGMRPIGADKRSFMRVQVTDLTLSTVEETGRVRFVVTSLSTAKPVEGAEIKLEGLHEDKYVALVSGRTDAEGAFTWDVGEPAEATIKRIIVAKGLDVLALDPAHGPAEYASENWTKPEEAWLAWTVDPQIDRVEPPRTLCHLFTERPIYRPEEPVEIKGYVRRYLGGALSYAKGGGTLLVNGPGGQEWRLPAAIDETGNVYRKFDAATPATGDYSVAFEPDPEVKDDAADEGAEPQDEGAEPEDHNAAQAENEGPVSCGQTPFKKEAYRLPTFEVLLNAPQTATLDGVFSVELLARYFAGGLVADRPIKWRASQFPYAWTPPGREGWFFSTDARFSGDGKFKSTPVLEREGTTDGAGAAKIAFDPSIEPTAQPRRYQIEATVAGDDQSEVRNVVSVAALPPFVLGVKTPRYQKQPGPIDAEILAVDAKGAPIEGVAMTARLVRRNWSSTLQASDFSQGAAKYVTEIVDETVSEKLIASGKDAQKLGFEARAAGVYLVELEASDRSGRRQKIAVDFFVGGDSPATFARAPSQTAEVAADKEAYAPGETASLIIQSPFQNARALAIVEDPSGRFRYEWVAIANGFGRFEVAVATPDLPKLAVHFLIMRGRLPDAGADASAPFDQGKPVTIAATKWINVTPVKNIVTVALDYPQKARPGQEIEVALKLSDDLGKPVAGEATFWMVDQAVLSLAKERPLDPLPNFIVDRPTTMAARDTRNMAFGLIPLDEAPGGDAGLEEWGSDNNVSVRKNFTPVPIYLPKVVVGPSGVVKIKVKLPDSLTIFKLRAKAISGSERFGFATGEMLIRQDLVAQPALPRFLRNGDVFSAAFLGRVVEGPAGSGRASLAVEGLTLQGSGERNFAFEPNHPARLDFPVVVPPSGDSARLRFALKRDADSARDAVEIELPIKPDRPVTRERKMLDVAAGGALTLPAIAAKLRPGSLRRSLDVASDPAIVRLVAGLNYLVEYPYGCTEQRISLASAALALKPFEPVLAASDLGDRLTNDVHNTIVAISQSVDADGLVAFWPRARGNVSLTAWAYGFLVAAQRAGEPVDKALSERLAAVLKQSLRSDYARLRTGEELRERVEALTALADGGRLDQAYAAELSRRAASMPNVSVALMTQVALQLPGDGKQVAGALIEDMWTRVKFLNRNGKEVYAGQAADDGDPEILPSEARSLAEMTRAAALVAPQDPRSNVLRDGLLRLGAGDGWGDTNANAAAVRALASIWRKTSAQTDVSVTQDGKTETASLSAGVPVARLGVNGAAEARIANAGSAPIVALSNVSYLLAEPGDQAQASAQGFVVSRKTYKIAEGAPPLLVEPGADGAIHIRSGDVIEEAIELVSPQDRTHVAITIPLAAGFDPLNPNLATAPRDATPSFDPTLAPTWTAFHDDQVFYAYDFLPKGNYRFAFRAKAMIEGSFTQPPGETETMYQAGVHGSSAGRRIIIAK</sequence>
<dbReference type="InterPro" id="IPR051802">
    <property type="entry name" value="YfhM-like"/>
</dbReference>
<dbReference type="RefSeq" id="WP_012589291.1">
    <property type="nucleotide sequence ID" value="NC_011666.1"/>
</dbReference>
<evidence type="ECO:0000313" key="5">
    <source>
        <dbReference type="EMBL" id="ACK49221.1"/>
    </source>
</evidence>
<dbReference type="Pfam" id="PF17973">
    <property type="entry name" value="bMG10"/>
    <property type="match status" value="1"/>
</dbReference>
<dbReference type="InterPro" id="IPR001599">
    <property type="entry name" value="Macroglobln_a2"/>
</dbReference>
<feature type="domain" description="Alpha-2-macroglobulin bait region" evidence="3">
    <location>
        <begin position="1025"/>
        <end position="1181"/>
    </location>
</feature>
<dbReference type="EMBL" id="CP001280">
    <property type="protein sequence ID" value="ACK49221.1"/>
    <property type="molecule type" value="Genomic_DNA"/>
</dbReference>
<dbReference type="PROSITE" id="PS51257">
    <property type="entry name" value="PROKAR_LIPOPROTEIN"/>
    <property type="match status" value="1"/>
</dbReference>
<protein>
    <submittedName>
        <fullName evidence="5">Alpha-2-macroglobulin domain protein</fullName>
    </submittedName>
</protein>
<dbReference type="GO" id="GO:0004866">
    <property type="term" value="F:endopeptidase inhibitor activity"/>
    <property type="evidence" value="ECO:0007669"/>
    <property type="project" value="InterPro"/>
</dbReference>
<feature type="region of interest" description="Disordered" evidence="1">
    <location>
        <begin position="704"/>
        <end position="752"/>
    </location>
</feature>
<gene>
    <name evidence="5" type="ordered locus">Msil_0241</name>
</gene>
<feature type="domain" description="Alpha-2-macroglobulin" evidence="4">
    <location>
        <begin position="1244"/>
        <end position="1334"/>
    </location>
</feature>
<dbReference type="SMART" id="SM01360">
    <property type="entry name" value="A2M"/>
    <property type="match status" value="1"/>
</dbReference>
<dbReference type="Proteomes" id="UP000002257">
    <property type="component" value="Chromosome"/>
</dbReference>
<evidence type="ECO:0000256" key="1">
    <source>
        <dbReference type="SAM" id="MobiDB-lite"/>
    </source>
</evidence>
<feature type="chain" id="PRO_5002871098" evidence="2">
    <location>
        <begin position="27"/>
        <end position="1935"/>
    </location>
</feature>
<keyword evidence="2" id="KW-0732">Signal</keyword>
<dbReference type="KEGG" id="msl:Msil_0241"/>
<dbReference type="HOGENOM" id="CLU_002018_0_0_5"/>
<evidence type="ECO:0000259" key="3">
    <source>
        <dbReference type="SMART" id="SM01359"/>
    </source>
</evidence>
<reference evidence="5 6" key="1">
    <citation type="journal article" date="2010" name="J. Bacteriol.">
        <title>Complete genome sequence of the aerobic facultative methanotroph Methylocella silvestris BL2.</title>
        <authorList>
            <person name="Chen Y."/>
            <person name="Crombie A."/>
            <person name="Rahman M.T."/>
            <person name="Dedysh S.N."/>
            <person name="Liesack W."/>
            <person name="Stott M.B."/>
            <person name="Alam M."/>
            <person name="Theisen A.R."/>
            <person name="Murrell J.C."/>
            <person name="Dunfield P.F."/>
        </authorList>
    </citation>
    <scope>NUCLEOTIDE SEQUENCE [LARGE SCALE GENOMIC DNA]</scope>
    <source>
        <strain evidence="6">DSM 15510 / CIP 108128 / LMG 27833 / NCIMB 13906 / BL2</strain>
    </source>
</reference>
<dbReference type="Pfam" id="PF00207">
    <property type="entry name" value="A2M"/>
    <property type="match status" value="1"/>
</dbReference>
<evidence type="ECO:0000259" key="4">
    <source>
        <dbReference type="SMART" id="SM01360"/>
    </source>
</evidence>
<proteinExistence type="predicted"/>
<dbReference type="InterPro" id="IPR041246">
    <property type="entry name" value="Bact_MG10"/>
</dbReference>
<feature type="signal peptide" evidence="2">
    <location>
        <begin position="1"/>
        <end position="26"/>
    </location>
</feature>
<evidence type="ECO:0000256" key="2">
    <source>
        <dbReference type="SAM" id="SignalP"/>
    </source>
</evidence>
<dbReference type="SUPFAM" id="SSF48239">
    <property type="entry name" value="Terpenoid cyclases/Protein prenyltransferases"/>
    <property type="match status" value="1"/>
</dbReference>
<feature type="region of interest" description="Disordered" evidence="1">
    <location>
        <begin position="412"/>
        <end position="435"/>
    </location>
</feature>
<dbReference type="eggNOG" id="COG2373">
    <property type="taxonomic scope" value="Bacteria"/>
</dbReference>
<dbReference type="SMART" id="SM01359">
    <property type="entry name" value="A2M_N_2"/>
    <property type="match status" value="1"/>
</dbReference>
<dbReference type="Gene3D" id="1.50.10.20">
    <property type="match status" value="1"/>
</dbReference>
<dbReference type="Pfam" id="PF07703">
    <property type="entry name" value="A2M_BRD"/>
    <property type="match status" value="1"/>
</dbReference>
<feature type="compositionally biased region" description="Acidic residues" evidence="1">
    <location>
        <begin position="720"/>
        <end position="733"/>
    </location>
</feature>
<keyword evidence="6" id="KW-1185">Reference proteome</keyword>